<feature type="DNA-binding region" description="H-T-H motif" evidence="1">
    <location>
        <begin position="165"/>
        <end position="184"/>
    </location>
</feature>
<evidence type="ECO:0000313" key="3">
    <source>
        <dbReference type="EMBL" id="EPI75013.1"/>
    </source>
</evidence>
<organism evidence="3 4">
    <name type="scientific">Salmonella enteritidis (strain 2009K0958)</name>
    <dbReference type="NCBI Taxonomy" id="1192586"/>
    <lineage>
        <taxon>Bacteria</taxon>
        <taxon>Pseudomonadati</taxon>
        <taxon>Pseudomonadota</taxon>
        <taxon>Gammaproteobacteria</taxon>
        <taxon>Enterobacterales</taxon>
        <taxon>Enterobacteriaceae</taxon>
        <taxon>Salmonella</taxon>
    </lineage>
</organism>
<dbReference type="InterPro" id="IPR034719">
    <property type="entry name" value="IprA"/>
</dbReference>
<comment type="similarity">
    <text evidence="1">Belongs to the IprA family.</text>
</comment>
<accession>A0A656IK71</accession>
<evidence type="ECO:0000313" key="4">
    <source>
        <dbReference type="Proteomes" id="UP000014535"/>
    </source>
</evidence>
<dbReference type="InterPro" id="IPR041687">
    <property type="entry name" value="HTH_46"/>
</dbReference>
<reference evidence="3 4" key="1">
    <citation type="submission" date="2013-04" db="EMBL/GenBank/DDBJ databases">
        <authorList>
            <person name="McClelland M."/>
            <person name="Porwollik S."/>
            <person name="Desai P."/>
            <person name="Cheng P."/>
            <person name="Wollam A."/>
            <person name="Pepin K."/>
            <person name="Palsikar V.B."/>
            <person name="Fulton L."/>
            <person name="Fulton R."/>
            <person name="Delehaunty K."/>
            <person name="Fronick C."/>
            <person name="Godfrey J."/>
            <person name="Waligorski J."/>
            <person name="Appelbaum E."/>
            <person name="Tomlinson C."/>
            <person name="Warren W."/>
            <person name="Sodergren E."/>
            <person name="Weinstock G."/>
            <person name="Wilson R.K."/>
        </authorList>
    </citation>
    <scope>NUCLEOTIDE SEQUENCE [LARGE SCALE GENOMIC DNA]</scope>
    <source>
        <strain evidence="3 4">2009K0958</strain>
    </source>
</reference>
<dbReference type="SUPFAM" id="SSF51206">
    <property type="entry name" value="cAMP-binding domain-like"/>
    <property type="match status" value="1"/>
</dbReference>
<evidence type="ECO:0000256" key="1">
    <source>
        <dbReference type="HAMAP-Rule" id="MF_02072"/>
    </source>
</evidence>
<dbReference type="GO" id="GO:0006979">
    <property type="term" value="P:response to oxidative stress"/>
    <property type="evidence" value="ECO:0007669"/>
    <property type="project" value="UniProtKB-UniRule"/>
</dbReference>
<dbReference type="EMBL" id="ATFT01000015">
    <property type="protein sequence ID" value="EPI75013.1"/>
    <property type="molecule type" value="Genomic_DNA"/>
</dbReference>
<evidence type="ECO:0000259" key="2">
    <source>
        <dbReference type="Pfam" id="PF15977"/>
    </source>
</evidence>
<dbReference type="NCBIfam" id="NF008810">
    <property type="entry name" value="PRK11832.1"/>
    <property type="match status" value="1"/>
</dbReference>
<keyword evidence="1" id="KW-0346">Stress response</keyword>
<dbReference type="Gene3D" id="2.60.120.10">
    <property type="entry name" value="Jelly Rolls"/>
    <property type="match status" value="1"/>
</dbReference>
<proteinExistence type="inferred from homology"/>
<feature type="domain" description="IprA winged helix-turn-helix" evidence="2">
    <location>
        <begin position="140"/>
        <end position="207"/>
    </location>
</feature>
<dbReference type="InterPro" id="IPR018490">
    <property type="entry name" value="cNMP-bd_dom_sf"/>
</dbReference>
<dbReference type="Pfam" id="PF15977">
    <property type="entry name" value="HTH_46"/>
    <property type="match status" value="1"/>
</dbReference>
<dbReference type="CDD" id="cd00038">
    <property type="entry name" value="CAP_ED"/>
    <property type="match status" value="1"/>
</dbReference>
<sequence>MHMLSLSKPLQEFYRLDKCLSKHGTRFEFVNDKEIICSPDESNTHTFVILEGVVSLVRGDKVLIGIVQAPFIFGLADGVAKKEAQYKLIAESGCIGYRLSSSQTLAIIEQNQLWREAFCWIVWKSQVLELRDKQLIGNNSYDQIRATLMTMIEWDEELRSRIGVMNYIHQRTRVSRSVVAEVLAALRKGNYIEMNKGKLISINRLPSEY</sequence>
<protein>
    <recommendedName>
        <fullName evidence="1">Inhibitor of hydrogen peroxide resistance</fullName>
    </recommendedName>
</protein>
<comment type="caution">
    <text evidence="3">The sequence shown here is derived from an EMBL/GenBank/DDBJ whole genome shotgun (WGS) entry which is preliminary data.</text>
</comment>
<dbReference type="InterPro" id="IPR000595">
    <property type="entry name" value="cNMP-bd_dom"/>
</dbReference>
<dbReference type="HAMAP" id="MF_02072">
    <property type="entry name" value="IprA"/>
    <property type="match status" value="1"/>
</dbReference>
<gene>
    <name evidence="1" type="primary">iprA</name>
    <name evidence="3" type="ORF">A673_00868</name>
</gene>
<dbReference type="Proteomes" id="UP000014535">
    <property type="component" value="Unassembled WGS sequence"/>
</dbReference>
<name>A0A656IK71_SALE2</name>
<dbReference type="AlphaFoldDB" id="A0A656IK71"/>
<dbReference type="InterPro" id="IPR014710">
    <property type="entry name" value="RmlC-like_jellyroll"/>
</dbReference>
<comment type="function">
    <text evidence="1">Involved in oxidative stress resistance.</text>
</comment>